<accession>A0A0L6VPZ4</accession>
<dbReference type="OrthoDB" id="10260024at2759"/>
<dbReference type="AlphaFoldDB" id="A0A0L6VPZ4"/>
<dbReference type="STRING" id="27349.A0A0L6VPZ4"/>
<evidence type="ECO:0000256" key="1">
    <source>
        <dbReference type="ARBA" id="ARBA00006322"/>
    </source>
</evidence>
<dbReference type="EMBL" id="LAVV01002488">
    <property type="protein sequence ID" value="KNZ62784.1"/>
    <property type="molecule type" value="Genomic_DNA"/>
</dbReference>
<proteinExistence type="inferred from homology"/>
<sequence length="196" mass="22635">MTMWRTGLRSMASHTSKIRSYNYDIDLNGRVYLSEARSRNFTNCYRDINFLNILIKKLRRNQVDERLESADPTEFQLAQKNLKEGYKWISRCQGEINYIRASSTPIVYKTLDSSTNELVYGGSLKKAFEPGQLKHDPTTGWLFHPSPSEKNHGRYSLLSCSILFDSLQDSVDLDAGCITWRQETFPVLSLEPHDLD</sequence>
<dbReference type="Proteomes" id="UP000037035">
    <property type="component" value="Unassembled WGS sequence"/>
</dbReference>
<dbReference type="VEuPathDB" id="FungiDB:VP01_1223g1"/>
<reference evidence="2 3" key="1">
    <citation type="submission" date="2015-08" db="EMBL/GenBank/DDBJ databases">
        <title>Next Generation Sequencing and Analysis of the Genome of Puccinia sorghi L Schw, the Causal Agent of Maize Common Rust.</title>
        <authorList>
            <person name="Rochi L."/>
            <person name="Burguener G."/>
            <person name="Darino M."/>
            <person name="Turjanski A."/>
            <person name="Kreff E."/>
            <person name="Dieguez M.J."/>
            <person name="Sacco F."/>
        </authorList>
    </citation>
    <scope>NUCLEOTIDE SEQUENCE [LARGE SCALE GENOMIC DNA]</scope>
    <source>
        <strain evidence="2 3">RO10H11247</strain>
    </source>
</reference>
<keyword evidence="3" id="KW-1185">Reference proteome</keyword>
<comment type="similarity">
    <text evidence="1">Belongs to the UPF0598 family.</text>
</comment>
<dbReference type="PANTHER" id="PTHR31449">
    <property type="entry name" value="UPF0598 PROTEIN C8ORF82"/>
    <property type="match status" value="1"/>
</dbReference>
<dbReference type="Pfam" id="PF14956">
    <property type="entry name" value="DUF4505"/>
    <property type="match status" value="1"/>
</dbReference>
<gene>
    <name evidence="2" type="ORF">VP01_1223g1</name>
</gene>
<protein>
    <submittedName>
        <fullName evidence="2">Uncharacterized protein</fullName>
    </submittedName>
</protein>
<evidence type="ECO:0000313" key="3">
    <source>
        <dbReference type="Proteomes" id="UP000037035"/>
    </source>
</evidence>
<dbReference type="PANTHER" id="PTHR31449:SF3">
    <property type="entry name" value="UPF0598 PROTEIN C8ORF82"/>
    <property type="match status" value="1"/>
</dbReference>
<dbReference type="InterPro" id="IPR028108">
    <property type="entry name" value="DUF4505"/>
</dbReference>
<name>A0A0L6VPZ4_9BASI</name>
<evidence type="ECO:0000313" key="2">
    <source>
        <dbReference type="EMBL" id="KNZ62784.1"/>
    </source>
</evidence>
<organism evidence="2 3">
    <name type="scientific">Puccinia sorghi</name>
    <dbReference type="NCBI Taxonomy" id="27349"/>
    <lineage>
        <taxon>Eukaryota</taxon>
        <taxon>Fungi</taxon>
        <taxon>Dikarya</taxon>
        <taxon>Basidiomycota</taxon>
        <taxon>Pucciniomycotina</taxon>
        <taxon>Pucciniomycetes</taxon>
        <taxon>Pucciniales</taxon>
        <taxon>Pucciniaceae</taxon>
        <taxon>Puccinia</taxon>
    </lineage>
</organism>
<comment type="caution">
    <text evidence="2">The sequence shown here is derived from an EMBL/GenBank/DDBJ whole genome shotgun (WGS) entry which is preliminary data.</text>
</comment>